<dbReference type="PRINTS" id="PR00896">
    <property type="entry name" value="VASOPRESSINR"/>
</dbReference>
<evidence type="ECO:0000313" key="13">
    <source>
        <dbReference type="EMBL" id="CAB3374241.1"/>
    </source>
</evidence>
<dbReference type="GO" id="GO:0005886">
    <property type="term" value="C:plasma membrane"/>
    <property type="evidence" value="ECO:0007669"/>
    <property type="project" value="UniProtKB-SubCell"/>
</dbReference>
<feature type="compositionally biased region" description="Polar residues" evidence="11">
    <location>
        <begin position="348"/>
        <end position="363"/>
    </location>
</feature>
<dbReference type="Proteomes" id="UP000494165">
    <property type="component" value="Unassembled WGS sequence"/>
</dbReference>
<dbReference type="Pfam" id="PF00001">
    <property type="entry name" value="7tm_1"/>
    <property type="match status" value="1"/>
</dbReference>
<gene>
    <name evidence="13" type="ORF">CLODIP_2_CD10748</name>
</gene>
<dbReference type="InterPro" id="IPR001817">
    <property type="entry name" value="Vasoprsn_rcpt"/>
</dbReference>
<feature type="transmembrane region" description="Helical" evidence="10">
    <location>
        <begin position="281"/>
        <end position="303"/>
    </location>
</feature>
<dbReference type="InterPro" id="IPR017452">
    <property type="entry name" value="GPCR_Rhodpsn_7TM"/>
</dbReference>
<proteinExistence type="inferred from homology"/>
<evidence type="ECO:0000256" key="3">
    <source>
        <dbReference type="ARBA" id="ARBA00022692"/>
    </source>
</evidence>
<dbReference type="GO" id="GO:0042277">
    <property type="term" value="F:peptide binding"/>
    <property type="evidence" value="ECO:0007669"/>
    <property type="project" value="TreeGrafter"/>
</dbReference>
<protein>
    <recommendedName>
        <fullName evidence="12">G-protein coupled receptors family 1 profile domain-containing protein</fullName>
    </recommendedName>
</protein>
<evidence type="ECO:0000256" key="4">
    <source>
        <dbReference type="ARBA" id="ARBA00022989"/>
    </source>
</evidence>
<keyword evidence="5 10" id="KW-0297">G-protein coupled receptor</keyword>
<dbReference type="CDD" id="cd15382">
    <property type="entry name" value="7tmA_AKHR"/>
    <property type="match status" value="1"/>
</dbReference>
<evidence type="ECO:0000256" key="8">
    <source>
        <dbReference type="ARBA" id="ARBA00023180"/>
    </source>
</evidence>
<keyword evidence="4 10" id="KW-1133">Transmembrane helix</keyword>
<keyword evidence="9 10" id="KW-0807">Transducer</keyword>
<feature type="transmembrane region" description="Helical" evidence="10">
    <location>
        <begin position="315"/>
        <end position="337"/>
    </location>
</feature>
<accession>A0A8S1D2A1</accession>
<sequence>MAFFQDTTSIDLTTTSFFFSAENSSVLSENQTMSFVENVTELPLDMRFNAGHKLSITMYSILFVISATGNLTVFFLLLQRRRGARSRINTMLLHLAIADLLVTFLLMPLEIAWAFTVSWKGGDALCRITAFFRTFGLFLSSFVLICISLDRYYAVLRPMSLTAVDKRGKIMLTTAWIASVVCSLPQVVIFHVEPHPKHTWYEQCVTFNVFPSQRVEFAYTVFGIALMYGLPLVVFLFSYASIICEIYRRSRDIDNDGDDRIRRSSLGYLGKAKIRTLKMTIIIVVVFFVCWTPYNVMSLWYFYDRKSATELDPRIQKGLFLFAVTNSCMNPIVYGAFNIRVRRAAQVSSSQRLRQPDTVTTSEAAGGRQPSPWASRGGPRAGGGELAQWRRPARTTGPSPLWRRPSAPQGPAFRGAAGGNRRHRCSSSSGSSGATFDPWDHLTPCPSATRL</sequence>
<keyword evidence="14" id="KW-1185">Reference proteome</keyword>
<comment type="subcellular location">
    <subcellularLocation>
        <location evidence="1 10">Cell membrane</location>
        <topology evidence="1 10">Multi-pass membrane protein</topology>
    </subcellularLocation>
</comment>
<feature type="transmembrane region" description="Helical" evidence="10">
    <location>
        <begin position="90"/>
        <end position="116"/>
    </location>
</feature>
<dbReference type="PRINTS" id="PR00237">
    <property type="entry name" value="GPCRRHODOPSN"/>
</dbReference>
<dbReference type="SMART" id="SM01381">
    <property type="entry name" value="7TM_GPCR_Srsx"/>
    <property type="match status" value="1"/>
</dbReference>
<evidence type="ECO:0000259" key="12">
    <source>
        <dbReference type="PROSITE" id="PS50262"/>
    </source>
</evidence>
<feature type="transmembrane region" description="Helical" evidence="10">
    <location>
        <begin position="56"/>
        <end position="78"/>
    </location>
</feature>
<dbReference type="EMBL" id="CADEPI010000095">
    <property type="protein sequence ID" value="CAB3374241.1"/>
    <property type="molecule type" value="Genomic_DNA"/>
</dbReference>
<dbReference type="SUPFAM" id="SSF81321">
    <property type="entry name" value="Family A G protein-coupled receptor-like"/>
    <property type="match status" value="1"/>
</dbReference>
<reference evidence="13 14" key="1">
    <citation type="submission" date="2020-04" db="EMBL/GenBank/DDBJ databases">
        <authorList>
            <person name="Alioto T."/>
            <person name="Alioto T."/>
            <person name="Gomez Garrido J."/>
        </authorList>
    </citation>
    <scope>NUCLEOTIDE SEQUENCE [LARGE SCALE GENOMIC DNA]</scope>
</reference>
<keyword evidence="8 10" id="KW-0325">Glycoprotein</keyword>
<organism evidence="13 14">
    <name type="scientific">Cloeon dipterum</name>
    <dbReference type="NCBI Taxonomy" id="197152"/>
    <lineage>
        <taxon>Eukaryota</taxon>
        <taxon>Metazoa</taxon>
        <taxon>Ecdysozoa</taxon>
        <taxon>Arthropoda</taxon>
        <taxon>Hexapoda</taxon>
        <taxon>Insecta</taxon>
        <taxon>Pterygota</taxon>
        <taxon>Palaeoptera</taxon>
        <taxon>Ephemeroptera</taxon>
        <taxon>Pisciforma</taxon>
        <taxon>Baetidae</taxon>
        <taxon>Cloeon</taxon>
    </lineage>
</organism>
<name>A0A8S1D2A1_9INSE</name>
<keyword evidence="7 10" id="KW-0675">Receptor</keyword>
<feature type="transmembrane region" description="Helical" evidence="10">
    <location>
        <begin position="170"/>
        <end position="192"/>
    </location>
</feature>
<dbReference type="GO" id="GO:0097003">
    <property type="term" value="F:adipokinetic hormone receptor activity"/>
    <property type="evidence" value="ECO:0007669"/>
    <property type="project" value="TreeGrafter"/>
</dbReference>
<evidence type="ECO:0000256" key="1">
    <source>
        <dbReference type="ARBA" id="ARBA00004651"/>
    </source>
</evidence>
<feature type="region of interest" description="Disordered" evidence="11">
    <location>
        <begin position="348"/>
        <end position="451"/>
    </location>
</feature>
<comment type="similarity">
    <text evidence="10">Belongs to the G-protein coupled receptor 1 family. Vasopressin/oxytocin receptor subfamily.</text>
</comment>
<feature type="transmembrane region" description="Helical" evidence="10">
    <location>
        <begin position="128"/>
        <end position="149"/>
    </location>
</feature>
<dbReference type="GO" id="GO:0005000">
    <property type="term" value="F:vasopressin receptor activity"/>
    <property type="evidence" value="ECO:0007669"/>
    <property type="project" value="InterPro"/>
</dbReference>
<evidence type="ECO:0000256" key="9">
    <source>
        <dbReference type="ARBA" id="ARBA00023224"/>
    </source>
</evidence>
<keyword evidence="6 10" id="KW-0472">Membrane</keyword>
<evidence type="ECO:0000256" key="11">
    <source>
        <dbReference type="SAM" id="MobiDB-lite"/>
    </source>
</evidence>
<dbReference type="InterPro" id="IPR000276">
    <property type="entry name" value="GPCR_Rhodpsn"/>
</dbReference>
<evidence type="ECO:0000256" key="5">
    <source>
        <dbReference type="ARBA" id="ARBA00023040"/>
    </source>
</evidence>
<feature type="domain" description="G-protein coupled receptors family 1 profile" evidence="12">
    <location>
        <begin position="69"/>
        <end position="334"/>
    </location>
</feature>
<dbReference type="OrthoDB" id="6435638at2759"/>
<evidence type="ECO:0000256" key="7">
    <source>
        <dbReference type="ARBA" id="ARBA00023170"/>
    </source>
</evidence>
<dbReference type="PROSITE" id="PS00237">
    <property type="entry name" value="G_PROTEIN_RECEP_F1_1"/>
    <property type="match status" value="1"/>
</dbReference>
<evidence type="ECO:0000256" key="6">
    <source>
        <dbReference type="ARBA" id="ARBA00023136"/>
    </source>
</evidence>
<dbReference type="GO" id="GO:0032870">
    <property type="term" value="P:cellular response to hormone stimulus"/>
    <property type="evidence" value="ECO:0007669"/>
    <property type="project" value="TreeGrafter"/>
</dbReference>
<evidence type="ECO:0000256" key="2">
    <source>
        <dbReference type="ARBA" id="ARBA00022475"/>
    </source>
</evidence>
<dbReference type="PANTHER" id="PTHR24241:SF59">
    <property type="entry name" value="ADIPOKINETIC HORMONE RECEPTOR, ISOFORM C"/>
    <property type="match status" value="1"/>
</dbReference>
<keyword evidence="3 10" id="KW-0812">Transmembrane</keyword>
<dbReference type="PROSITE" id="PS50262">
    <property type="entry name" value="G_PROTEIN_RECEP_F1_2"/>
    <property type="match status" value="1"/>
</dbReference>
<comment type="caution">
    <text evidence="13">The sequence shown here is derived from an EMBL/GenBank/DDBJ whole genome shotgun (WGS) entry which is preliminary data.</text>
</comment>
<keyword evidence="2" id="KW-1003">Cell membrane</keyword>
<dbReference type="PANTHER" id="PTHR24241">
    <property type="entry name" value="NEUROPEPTIDE RECEPTOR-RELATED G-PROTEIN COUPLED RECEPTOR"/>
    <property type="match status" value="1"/>
</dbReference>
<dbReference type="Gene3D" id="1.20.1070.10">
    <property type="entry name" value="Rhodopsin 7-helix transmembrane proteins"/>
    <property type="match status" value="1"/>
</dbReference>
<evidence type="ECO:0000313" key="14">
    <source>
        <dbReference type="Proteomes" id="UP000494165"/>
    </source>
</evidence>
<feature type="transmembrane region" description="Helical" evidence="10">
    <location>
        <begin position="217"/>
        <end position="242"/>
    </location>
</feature>
<dbReference type="AlphaFoldDB" id="A0A8S1D2A1"/>
<evidence type="ECO:0000256" key="10">
    <source>
        <dbReference type="RuleBase" id="RU046427"/>
    </source>
</evidence>